<dbReference type="GO" id="GO:0000976">
    <property type="term" value="F:transcription cis-regulatory region binding"/>
    <property type="evidence" value="ECO:0007669"/>
    <property type="project" value="TreeGrafter"/>
</dbReference>
<dbReference type="InterPro" id="IPR028082">
    <property type="entry name" value="Peripla_BP_I"/>
</dbReference>
<dbReference type="AlphaFoldDB" id="A0A941IUP1"/>
<protein>
    <submittedName>
        <fullName evidence="5">LacI family DNA-binding transcriptional regulator</fullName>
    </submittedName>
</protein>
<dbReference type="Pfam" id="PF13377">
    <property type="entry name" value="Peripla_BP_3"/>
    <property type="match status" value="1"/>
</dbReference>
<dbReference type="Gene3D" id="3.40.50.2300">
    <property type="match status" value="2"/>
</dbReference>
<dbReference type="RefSeq" id="WP_212533834.1">
    <property type="nucleotide sequence ID" value="NZ_JAGSOG010000440.1"/>
</dbReference>
<evidence type="ECO:0000256" key="1">
    <source>
        <dbReference type="ARBA" id="ARBA00023015"/>
    </source>
</evidence>
<evidence type="ECO:0000256" key="3">
    <source>
        <dbReference type="ARBA" id="ARBA00023163"/>
    </source>
</evidence>
<dbReference type="PROSITE" id="PS50932">
    <property type="entry name" value="HTH_LACI_2"/>
    <property type="match status" value="1"/>
</dbReference>
<evidence type="ECO:0000313" key="6">
    <source>
        <dbReference type="Proteomes" id="UP000675781"/>
    </source>
</evidence>
<dbReference type="Proteomes" id="UP000675781">
    <property type="component" value="Unassembled WGS sequence"/>
</dbReference>
<dbReference type="SUPFAM" id="SSF53822">
    <property type="entry name" value="Periplasmic binding protein-like I"/>
    <property type="match status" value="1"/>
</dbReference>
<dbReference type="InterPro" id="IPR046335">
    <property type="entry name" value="LacI/GalR-like_sensor"/>
</dbReference>
<evidence type="ECO:0000259" key="4">
    <source>
        <dbReference type="PROSITE" id="PS50932"/>
    </source>
</evidence>
<proteinExistence type="predicted"/>
<organism evidence="5 6">
    <name type="scientific">Actinospica durhamensis</name>
    <dbReference type="NCBI Taxonomy" id="1508375"/>
    <lineage>
        <taxon>Bacteria</taxon>
        <taxon>Bacillati</taxon>
        <taxon>Actinomycetota</taxon>
        <taxon>Actinomycetes</taxon>
        <taxon>Catenulisporales</taxon>
        <taxon>Actinospicaceae</taxon>
        <taxon>Actinospica</taxon>
    </lineage>
</organism>
<dbReference type="PANTHER" id="PTHR30146">
    <property type="entry name" value="LACI-RELATED TRANSCRIPTIONAL REPRESSOR"/>
    <property type="match status" value="1"/>
</dbReference>
<dbReference type="PROSITE" id="PS00356">
    <property type="entry name" value="HTH_LACI_1"/>
    <property type="match status" value="1"/>
</dbReference>
<gene>
    <name evidence="5" type="ORF">KDL01_39425</name>
</gene>
<dbReference type="SMART" id="SM00354">
    <property type="entry name" value="HTH_LACI"/>
    <property type="match status" value="1"/>
</dbReference>
<evidence type="ECO:0000313" key="5">
    <source>
        <dbReference type="EMBL" id="MBR7839397.1"/>
    </source>
</evidence>
<comment type="caution">
    <text evidence="5">The sequence shown here is derived from an EMBL/GenBank/DDBJ whole genome shotgun (WGS) entry which is preliminary data.</text>
</comment>
<keyword evidence="6" id="KW-1185">Reference proteome</keyword>
<evidence type="ECO:0000256" key="2">
    <source>
        <dbReference type="ARBA" id="ARBA00023125"/>
    </source>
</evidence>
<dbReference type="InterPro" id="IPR000843">
    <property type="entry name" value="HTH_LacI"/>
</dbReference>
<dbReference type="CDD" id="cd01392">
    <property type="entry name" value="HTH_LacI"/>
    <property type="match status" value="1"/>
</dbReference>
<feature type="domain" description="HTH lacI-type" evidence="4">
    <location>
        <begin position="1"/>
        <end position="55"/>
    </location>
</feature>
<sequence length="336" mass="36088">MNITEVARRAGVSRSTVSYALSGNRPVSDTTRARIQSVIDELGYRPNASARALANGRTRSLGLVFPPASSHYTDMQLEFIGSVAEAAAAAEHDVLLSASGDGDRALSRLVEERRVDGVIMMEIRLHDERVDYLLDAGFPFVTIGRIADPERTRWVDLDHSALTAACVRQLAGLGHRTIAFVNRSERLVRAGYESAHRGLDGFECAAQEHGVVTRAYRCDDDAAAGEALIERILAEQPRTTAIVTVNEAALGGLYRGLAKAGLSVPRDFSITGIAASRWAEAVTPQLTAADVPAHRMGLLAVDLLLELIENPDSPPRHVLLDQPVSLRASAGAAPAR</sequence>
<dbReference type="EMBL" id="JAGSOG010000440">
    <property type="protein sequence ID" value="MBR7839397.1"/>
    <property type="molecule type" value="Genomic_DNA"/>
</dbReference>
<keyword evidence="3" id="KW-0804">Transcription</keyword>
<dbReference type="SUPFAM" id="SSF47413">
    <property type="entry name" value="lambda repressor-like DNA-binding domains"/>
    <property type="match status" value="1"/>
</dbReference>
<name>A0A941IUP1_9ACTN</name>
<dbReference type="PANTHER" id="PTHR30146:SF153">
    <property type="entry name" value="LACTOSE OPERON REPRESSOR"/>
    <property type="match status" value="1"/>
</dbReference>
<dbReference type="Gene3D" id="1.10.260.40">
    <property type="entry name" value="lambda repressor-like DNA-binding domains"/>
    <property type="match status" value="1"/>
</dbReference>
<dbReference type="Pfam" id="PF00356">
    <property type="entry name" value="LacI"/>
    <property type="match status" value="1"/>
</dbReference>
<dbReference type="GO" id="GO:0003700">
    <property type="term" value="F:DNA-binding transcription factor activity"/>
    <property type="evidence" value="ECO:0007669"/>
    <property type="project" value="TreeGrafter"/>
</dbReference>
<keyword evidence="1" id="KW-0805">Transcription regulation</keyword>
<keyword evidence="2 5" id="KW-0238">DNA-binding</keyword>
<accession>A0A941IUP1</accession>
<dbReference type="InterPro" id="IPR010982">
    <property type="entry name" value="Lambda_DNA-bd_dom_sf"/>
</dbReference>
<reference evidence="5" key="1">
    <citation type="submission" date="2021-04" db="EMBL/GenBank/DDBJ databases">
        <title>Genome based classification of Actinospica acidithermotolerans sp. nov., an actinobacterium isolated from an Indonesian hot spring.</title>
        <authorList>
            <person name="Kusuma A.B."/>
            <person name="Putra K.E."/>
            <person name="Nafisah S."/>
            <person name="Loh J."/>
            <person name="Nouioui I."/>
            <person name="Goodfellow M."/>
        </authorList>
    </citation>
    <scope>NUCLEOTIDE SEQUENCE</scope>
    <source>
        <strain evidence="5">CSCA 57</strain>
    </source>
</reference>